<keyword evidence="3" id="KW-1185">Reference proteome</keyword>
<accession>A0A8H4K7G5</accession>
<sequence length="151" mass="16815">MEPVGATASILTFVTVACSATKSIYGALSAIKDGPEILRSINDEISQLQNILQRLSQVVSSTARPTNRSKLEQLVKKCRDDVVGFEAKLLQFDISGADGRRGQLWRKLKICFEDKDLDRMRQSIGRHVQLLTLYLGTIQDQQTSLIATHKV</sequence>
<dbReference type="Pfam" id="PF17111">
    <property type="entry name" value="PigL_N"/>
    <property type="match status" value="1"/>
</dbReference>
<gene>
    <name evidence="2" type="ORF">FACUT_799</name>
</gene>
<evidence type="ECO:0000313" key="3">
    <source>
        <dbReference type="Proteomes" id="UP000536711"/>
    </source>
</evidence>
<evidence type="ECO:0000259" key="1">
    <source>
        <dbReference type="Pfam" id="PF17111"/>
    </source>
</evidence>
<proteinExistence type="predicted"/>
<feature type="domain" description="Azaphilone pigments biosynthesis cluster protein L N-terminal" evidence="1">
    <location>
        <begin position="1"/>
        <end position="143"/>
    </location>
</feature>
<reference evidence="2 3" key="1">
    <citation type="submission" date="2020-01" db="EMBL/GenBank/DDBJ databases">
        <title>Identification and distribution of gene clusters putatively required for synthesis of sphingolipid metabolism inhibitors in phylogenetically diverse species of the filamentous fungus Fusarium.</title>
        <authorList>
            <person name="Kim H.-S."/>
            <person name="Busman M."/>
            <person name="Brown D.W."/>
            <person name="Divon H."/>
            <person name="Uhlig S."/>
            <person name="Proctor R.H."/>
        </authorList>
    </citation>
    <scope>NUCLEOTIDE SEQUENCE [LARGE SCALE GENOMIC DNA]</scope>
    <source>
        <strain evidence="2 3">NRRL 13308</strain>
    </source>
</reference>
<dbReference type="Proteomes" id="UP000536711">
    <property type="component" value="Unassembled WGS sequence"/>
</dbReference>
<dbReference type="InterPro" id="IPR031348">
    <property type="entry name" value="PigL_N"/>
</dbReference>
<dbReference type="EMBL" id="JAADJF010000019">
    <property type="protein sequence ID" value="KAF4444218.1"/>
    <property type="molecule type" value="Genomic_DNA"/>
</dbReference>
<evidence type="ECO:0000313" key="2">
    <source>
        <dbReference type="EMBL" id="KAF4444218.1"/>
    </source>
</evidence>
<comment type="caution">
    <text evidence="2">The sequence shown here is derived from an EMBL/GenBank/DDBJ whole genome shotgun (WGS) entry which is preliminary data.</text>
</comment>
<dbReference type="AlphaFoldDB" id="A0A8H4K7G5"/>
<organism evidence="2 3">
    <name type="scientific">Fusarium acutatum</name>
    <dbReference type="NCBI Taxonomy" id="78861"/>
    <lineage>
        <taxon>Eukaryota</taxon>
        <taxon>Fungi</taxon>
        <taxon>Dikarya</taxon>
        <taxon>Ascomycota</taxon>
        <taxon>Pezizomycotina</taxon>
        <taxon>Sordariomycetes</taxon>
        <taxon>Hypocreomycetidae</taxon>
        <taxon>Hypocreales</taxon>
        <taxon>Nectriaceae</taxon>
        <taxon>Fusarium</taxon>
        <taxon>Fusarium fujikuroi species complex</taxon>
    </lineage>
</organism>
<protein>
    <recommendedName>
        <fullName evidence="1">Azaphilone pigments biosynthesis cluster protein L N-terminal domain-containing protein</fullName>
    </recommendedName>
</protein>
<dbReference type="OrthoDB" id="539213at2759"/>
<name>A0A8H4K7G5_9HYPO</name>